<dbReference type="GeneID" id="82158466"/>
<comment type="caution">
    <text evidence="1">The sequence shown here is derived from an EMBL/GenBank/DDBJ whole genome shotgun (WGS) entry which is preliminary data.</text>
</comment>
<dbReference type="Proteomes" id="UP001193734">
    <property type="component" value="Unassembled WGS sequence"/>
</dbReference>
<name>A0ABX2AW53_9BACT</name>
<organism evidence="1 2">
    <name type="scientific">Xylanibacter rodentium</name>
    <dbReference type="NCBI Taxonomy" id="2736289"/>
    <lineage>
        <taxon>Bacteria</taxon>
        <taxon>Pseudomonadati</taxon>
        <taxon>Bacteroidota</taxon>
        <taxon>Bacteroidia</taxon>
        <taxon>Bacteroidales</taxon>
        <taxon>Prevotellaceae</taxon>
        <taxon>Xylanibacter</taxon>
    </lineage>
</organism>
<keyword evidence="2" id="KW-1185">Reference proteome</keyword>
<sequence length="113" mass="12395">MDYFELKRICCVALLTICGGVSVLSQNVKDVESYVDKVVSASVAVTGNDTLHVKDVFVTDNGFLMLAAPKYVSLEGEFEVAKGGSLFVGRPVKSYKYDYDPNGNRIEVTVVYK</sequence>
<accession>A0ABX2AW53</accession>
<dbReference type="RefSeq" id="WP_172174849.1">
    <property type="nucleotide sequence ID" value="NZ_CASGIA010000020.1"/>
</dbReference>
<dbReference type="EMBL" id="JABKKE010000023">
    <property type="protein sequence ID" value="NPE15007.1"/>
    <property type="molecule type" value="Genomic_DNA"/>
</dbReference>
<reference evidence="1 2" key="1">
    <citation type="submission" date="2020-05" db="EMBL/GenBank/DDBJ databases">
        <title>Distinct polysaccharide utilization as determinants for interspecies competition between intestinal Prevotella spp.</title>
        <authorList>
            <person name="Galvez E.J.C."/>
            <person name="Iljazovic A."/>
            <person name="Strowig T."/>
        </authorList>
    </citation>
    <scope>NUCLEOTIDE SEQUENCE [LARGE SCALE GENOMIC DNA]</scope>
    <source>
        <strain evidence="1 2">PROD</strain>
    </source>
</reference>
<evidence type="ECO:0000313" key="1">
    <source>
        <dbReference type="EMBL" id="NPE15007.1"/>
    </source>
</evidence>
<protein>
    <submittedName>
        <fullName evidence="1">Uncharacterized protein</fullName>
    </submittedName>
</protein>
<gene>
    <name evidence="1" type="ORF">HPS55_11880</name>
</gene>
<proteinExistence type="predicted"/>
<evidence type="ECO:0000313" key="2">
    <source>
        <dbReference type="Proteomes" id="UP001193734"/>
    </source>
</evidence>